<dbReference type="Proteomes" id="UP001291623">
    <property type="component" value="Unassembled WGS sequence"/>
</dbReference>
<organism evidence="5 6">
    <name type="scientific">Anisodus tanguticus</name>
    <dbReference type="NCBI Taxonomy" id="243964"/>
    <lineage>
        <taxon>Eukaryota</taxon>
        <taxon>Viridiplantae</taxon>
        <taxon>Streptophyta</taxon>
        <taxon>Embryophyta</taxon>
        <taxon>Tracheophyta</taxon>
        <taxon>Spermatophyta</taxon>
        <taxon>Magnoliopsida</taxon>
        <taxon>eudicotyledons</taxon>
        <taxon>Gunneridae</taxon>
        <taxon>Pentapetalae</taxon>
        <taxon>asterids</taxon>
        <taxon>lamiids</taxon>
        <taxon>Solanales</taxon>
        <taxon>Solanaceae</taxon>
        <taxon>Solanoideae</taxon>
        <taxon>Hyoscyameae</taxon>
        <taxon>Anisodus</taxon>
    </lineage>
</organism>
<name>A0AAE1RXR2_9SOLA</name>
<dbReference type="Pfam" id="PF13947">
    <property type="entry name" value="GUB_WAK_bind"/>
    <property type="match status" value="1"/>
</dbReference>
<evidence type="ECO:0000256" key="2">
    <source>
        <dbReference type="ARBA" id="ARBA00022729"/>
    </source>
</evidence>
<gene>
    <name evidence="5" type="ORF">RND71_021824</name>
</gene>
<keyword evidence="6" id="KW-1185">Reference proteome</keyword>
<protein>
    <recommendedName>
        <fullName evidence="4">Wall-associated receptor kinase galacturonan-binding domain-containing protein</fullName>
    </recommendedName>
</protein>
<evidence type="ECO:0000256" key="1">
    <source>
        <dbReference type="ARBA" id="ARBA00004167"/>
    </source>
</evidence>
<dbReference type="GO" id="GO:0030247">
    <property type="term" value="F:polysaccharide binding"/>
    <property type="evidence" value="ECO:0007669"/>
    <property type="project" value="InterPro"/>
</dbReference>
<evidence type="ECO:0000259" key="4">
    <source>
        <dbReference type="Pfam" id="PF13947"/>
    </source>
</evidence>
<comment type="caution">
    <text evidence="5">The sequence shown here is derived from an EMBL/GenBank/DDBJ whole genome shotgun (WGS) entry which is preliminary data.</text>
</comment>
<reference evidence="5" key="1">
    <citation type="submission" date="2023-12" db="EMBL/GenBank/DDBJ databases">
        <title>Genome assembly of Anisodus tanguticus.</title>
        <authorList>
            <person name="Wang Y.-J."/>
        </authorList>
    </citation>
    <scope>NUCLEOTIDE SEQUENCE</scope>
    <source>
        <strain evidence="5">KB-2021</strain>
        <tissue evidence="5">Leaf</tissue>
    </source>
</reference>
<evidence type="ECO:0000256" key="3">
    <source>
        <dbReference type="SAM" id="MobiDB-lite"/>
    </source>
</evidence>
<dbReference type="GO" id="GO:0016020">
    <property type="term" value="C:membrane"/>
    <property type="evidence" value="ECO:0007669"/>
    <property type="project" value="UniProtKB-SubCell"/>
</dbReference>
<evidence type="ECO:0000313" key="5">
    <source>
        <dbReference type="EMBL" id="KAK4359595.1"/>
    </source>
</evidence>
<accession>A0AAE1RXR2</accession>
<dbReference type="AlphaFoldDB" id="A0AAE1RXR2"/>
<keyword evidence="2" id="KW-0732">Signal</keyword>
<proteinExistence type="predicted"/>
<dbReference type="PANTHER" id="PTHR33491">
    <property type="entry name" value="OSJNBA0016N04.9 PROTEIN"/>
    <property type="match status" value="1"/>
</dbReference>
<feature type="domain" description="Wall-associated receptor kinase galacturonan-binding" evidence="4">
    <location>
        <begin position="85"/>
        <end position="136"/>
    </location>
</feature>
<feature type="region of interest" description="Disordered" evidence="3">
    <location>
        <begin position="21"/>
        <end position="58"/>
    </location>
</feature>
<dbReference type="InterPro" id="IPR025287">
    <property type="entry name" value="WAK_GUB"/>
</dbReference>
<dbReference type="EMBL" id="JAVYJV010000011">
    <property type="protein sequence ID" value="KAK4359595.1"/>
    <property type="molecule type" value="Genomic_DNA"/>
</dbReference>
<evidence type="ECO:0000313" key="6">
    <source>
        <dbReference type="Proteomes" id="UP001291623"/>
    </source>
</evidence>
<comment type="subcellular location">
    <subcellularLocation>
        <location evidence="1">Membrane</location>
        <topology evidence="1">Single-pass membrane protein</topology>
    </subcellularLocation>
</comment>
<sequence>MLDARSVAVPVEVLQPISKLGSMAQPEPNPTPKGYGMLEYDDGEQRDNGCGGDSDVDGKENTYQDSTIGLVYGHDERMGGEKRADCGNLTVPYPFGIGLGSCCALDSNFEINCNISTGSRKPLIFNTTHVYDISESEMCISNVIGRRCYTQT</sequence>